<accession>A0A8M8VBL0</accession>
<evidence type="ECO:0000313" key="3">
    <source>
        <dbReference type="RefSeq" id="XP_020553679.1"/>
    </source>
</evidence>
<dbReference type="GeneID" id="110012889"/>
<dbReference type="InterPro" id="IPR013103">
    <property type="entry name" value="RVT_2"/>
</dbReference>
<dbReference type="KEGG" id="sind:110012889"/>
<sequence>MDPPAGYEVPLGKVCKLKRSLYGLKQPSRPSEVLIAEVKNFLDATFSIKDLGYAKYFLGLEIARSTVGTSVTQHKYIHDLIIDTGLEHCKPVSTPLPLGLKLSSHSSPRLADSEPYCRLVDRLLYLGFIAPTSLMVPNS</sequence>
<dbReference type="OrthoDB" id="128382at2759"/>
<gene>
    <name evidence="3" type="primary">LOC110012889</name>
</gene>
<dbReference type="RefSeq" id="XP_020553679.1">
    <property type="nucleotide sequence ID" value="XM_020698020.1"/>
</dbReference>
<organism evidence="2 3">
    <name type="scientific">Sesamum indicum</name>
    <name type="common">Oriental sesame</name>
    <name type="synonym">Sesamum orientale</name>
    <dbReference type="NCBI Taxonomy" id="4182"/>
    <lineage>
        <taxon>Eukaryota</taxon>
        <taxon>Viridiplantae</taxon>
        <taxon>Streptophyta</taxon>
        <taxon>Embryophyta</taxon>
        <taxon>Tracheophyta</taxon>
        <taxon>Spermatophyta</taxon>
        <taxon>Magnoliopsida</taxon>
        <taxon>eudicotyledons</taxon>
        <taxon>Gunneridae</taxon>
        <taxon>Pentapetalae</taxon>
        <taxon>asterids</taxon>
        <taxon>lamiids</taxon>
        <taxon>Lamiales</taxon>
        <taxon>Pedaliaceae</taxon>
        <taxon>Sesamum</taxon>
    </lineage>
</organism>
<evidence type="ECO:0000259" key="1">
    <source>
        <dbReference type="Pfam" id="PF07727"/>
    </source>
</evidence>
<reference evidence="3" key="1">
    <citation type="submission" date="2025-08" db="UniProtKB">
        <authorList>
            <consortium name="RefSeq"/>
        </authorList>
    </citation>
    <scope>IDENTIFICATION</scope>
</reference>
<feature type="domain" description="Reverse transcriptase Ty1/copia-type" evidence="1">
    <location>
        <begin position="34"/>
        <end position="96"/>
    </location>
</feature>
<dbReference type="Pfam" id="PF07727">
    <property type="entry name" value="RVT_2"/>
    <property type="match status" value="1"/>
</dbReference>
<dbReference type="Proteomes" id="UP000504604">
    <property type="component" value="Linkage group LG11"/>
</dbReference>
<name>A0A8M8VBL0_SESIN</name>
<protein>
    <submittedName>
        <fullName evidence="3">Uncharacterized protein LOC110012889</fullName>
    </submittedName>
</protein>
<proteinExistence type="predicted"/>
<dbReference type="AlphaFoldDB" id="A0A8M8VBL0"/>
<evidence type="ECO:0000313" key="2">
    <source>
        <dbReference type="Proteomes" id="UP000504604"/>
    </source>
</evidence>
<keyword evidence="2" id="KW-1185">Reference proteome</keyword>